<evidence type="ECO:0000313" key="2">
    <source>
        <dbReference type="WBParaSite" id="nRc.2.0.1.t01599-RA"/>
    </source>
</evidence>
<name>A0A915HJI1_ROMCU</name>
<dbReference type="AlphaFoldDB" id="A0A915HJI1"/>
<accession>A0A915HJI1</accession>
<evidence type="ECO:0000313" key="1">
    <source>
        <dbReference type="Proteomes" id="UP000887565"/>
    </source>
</evidence>
<organism evidence="1 2">
    <name type="scientific">Romanomermis culicivorax</name>
    <name type="common">Nematode worm</name>
    <dbReference type="NCBI Taxonomy" id="13658"/>
    <lineage>
        <taxon>Eukaryota</taxon>
        <taxon>Metazoa</taxon>
        <taxon>Ecdysozoa</taxon>
        <taxon>Nematoda</taxon>
        <taxon>Enoplea</taxon>
        <taxon>Dorylaimia</taxon>
        <taxon>Mermithida</taxon>
        <taxon>Mermithoidea</taxon>
        <taxon>Mermithidae</taxon>
        <taxon>Romanomermis</taxon>
    </lineage>
</organism>
<protein>
    <submittedName>
        <fullName evidence="2">Uncharacterized protein</fullName>
    </submittedName>
</protein>
<keyword evidence="1" id="KW-1185">Reference proteome</keyword>
<reference evidence="2" key="1">
    <citation type="submission" date="2022-11" db="UniProtKB">
        <authorList>
            <consortium name="WormBaseParasite"/>
        </authorList>
    </citation>
    <scope>IDENTIFICATION</scope>
</reference>
<proteinExistence type="predicted"/>
<dbReference type="Proteomes" id="UP000887565">
    <property type="component" value="Unplaced"/>
</dbReference>
<sequence length="59" mass="6873">MIDVATAKERFNLTHNFHGVEDFIPLKNDTFLRQPKGPNILDIIERPRRLSTFGFENCV</sequence>
<dbReference type="WBParaSite" id="nRc.2.0.1.t01599-RA">
    <property type="protein sequence ID" value="nRc.2.0.1.t01599-RA"/>
    <property type="gene ID" value="nRc.2.0.1.g01599"/>
</dbReference>